<keyword evidence="9" id="KW-1185">Reference proteome</keyword>
<dbReference type="InterPro" id="IPR014284">
    <property type="entry name" value="RNA_pol_sigma-70_dom"/>
</dbReference>
<dbReference type="InterPro" id="IPR039425">
    <property type="entry name" value="RNA_pol_sigma-70-like"/>
</dbReference>
<dbReference type="Pfam" id="PF04542">
    <property type="entry name" value="Sigma70_r2"/>
    <property type="match status" value="1"/>
</dbReference>
<organism evidence="8 9">
    <name type="scientific">Winogradskyella eximia</name>
    <dbReference type="NCBI Taxonomy" id="262006"/>
    <lineage>
        <taxon>Bacteria</taxon>
        <taxon>Pseudomonadati</taxon>
        <taxon>Bacteroidota</taxon>
        <taxon>Flavobacteriia</taxon>
        <taxon>Flavobacteriales</taxon>
        <taxon>Flavobacteriaceae</taxon>
        <taxon>Winogradskyella</taxon>
    </lineage>
</organism>
<feature type="domain" description="RNA polymerase sigma factor 70 region 4 type 2" evidence="7">
    <location>
        <begin position="122"/>
        <end position="172"/>
    </location>
</feature>
<evidence type="ECO:0000259" key="6">
    <source>
        <dbReference type="Pfam" id="PF04542"/>
    </source>
</evidence>
<evidence type="ECO:0000256" key="3">
    <source>
        <dbReference type="ARBA" id="ARBA00023082"/>
    </source>
</evidence>
<dbReference type="InterPro" id="IPR036388">
    <property type="entry name" value="WH-like_DNA-bd_sf"/>
</dbReference>
<dbReference type="PANTHER" id="PTHR43133:SF8">
    <property type="entry name" value="RNA POLYMERASE SIGMA FACTOR HI_1459-RELATED"/>
    <property type="match status" value="1"/>
</dbReference>
<dbReference type="NCBIfam" id="TIGR02937">
    <property type="entry name" value="sigma70-ECF"/>
    <property type="match status" value="1"/>
</dbReference>
<evidence type="ECO:0000256" key="5">
    <source>
        <dbReference type="ARBA" id="ARBA00023163"/>
    </source>
</evidence>
<dbReference type="RefSeq" id="WP_115817665.1">
    <property type="nucleotide sequence ID" value="NZ_QRDV01000005.1"/>
</dbReference>
<protein>
    <submittedName>
        <fullName evidence="8">RNA polymerase sigma-70 factor (ECF subfamily)</fullName>
    </submittedName>
</protein>
<proteinExistence type="inferred from homology"/>
<dbReference type="PANTHER" id="PTHR43133">
    <property type="entry name" value="RNA POLYMERASE ECF-TYPE SIGMA FACTO"/>
    <property type="match status" value="1"/>
</dbReference>
<sequence length="183" mass="21525">MKPKQSIDEALVEAYKSGDKKALAALVKRWHKLFCDKAYWLVKDKDAAKDIAQDSWSIIIHKIESLKDPKQFKFWAYRIVTNKATDWLRLQSKHQKRNINSELELGSEDQFYSENTFLKQHLLRAISRLPEGQKIVIQLFYIESYSLKQISELLHISIGTAKSRLFHAREKLKTTLKNNDYEN</sequence>
<dbReference type="Gene3D" id="1.10.10.10">
    <property type="entry name" value="Winged helix-like DNA-binding domain superfamily/Winged helix DNA-binding domain"/>
    <property type="match status" value="1"/>
</dbReference>
<evidence type="ECO:0000313" key="8">
    <source>
        <dbReference type="EMBL" id="RED43568.1"/>
    </source>
</evidence>
<evidence type="ECO:0000313" key="9">
    <source>
        <dbReference type="Proteomes" id="UP000256980"/>
    </source>
</evidence>
<feature type="domain" description="RNA polymerase sigma-70 region 2" evidence="6">
    <location>
        <begin position="26"/>
        <end position="92"/>
    </location>
</feature>
<comment type="similarity">
    <text evidence="1">Belongs to the sigma-70 factor family. ECF subfamily.</text>
</comment>
<dbReference type="InterPro" id="IPR013324">
    <property type="entry name" value="RNA_pol_sigma_r3/r4-like"/>
</dbReference>
<evidence type="ECO:0000256" key="4">
    <source>
        <dbReference type="ARBA" id="ARBA00023125"/>
    </source>
</evidence>
<comment type="caution">
    <text evidence="8">The sequence shown here is derived from an EMBL/GenBank/DDBJ whole genome shotgun (WGS) entry which is preliminary data.</text>
</comment>
<keyword evidence="5" id="KW-0804">Transcription</keyword>
<keyword evidence="3" id="KW-0731">Sigma factor</keyword>
<reference evidence="8 9" key="1">
    <citation type="submission" date="2018-07" db="EMBL/GenBank/DDBJ databases">
        <title>Genomic Encyclopedia of Type Strains, Phase III (KMG-III): the genomes of soil and plant-associated and newly described type strains.</title>
        <authorList>
            <person name="Whitman W."/>
        </authorList>
    </citation>
    <scope>NUCLEOTIDE SEQUENCE [LARGE SCALE GENOMIC DNA]</scope>
    <source>
        <strain evidence="8 9">CECT 7946</strain>
    </source>
</reference>
<accession>A0A3D9H241</accession>
<keyword evidence="2" id="KW-0805">Transcription regulation</keyword>
<dbReference type="CDD" id="cd06171">
    <property type="entry name" value="Sigma70_r4"/>
    <property type="match status" value="1"/>
</dbReference>
<evidence type="ECO:0000256" key="1">
    <source>
        <dbReference type="ARBA" id="ARBA00010641"/>
    </source>
</evidence>
<keyword evidence="4" id="KW-0238">DNA-binding</keyword>
<dbReference type="Pfam" id="PF08281">
    <property type="entry name" value="Sigma70_r4_2"/>
    <property type="match status" value="1"/>
</dbReference>
<dbReference type="AlphaFoldDB" id="A0A3D9H241"/>
<dbReference type="OrthoDB" id="9795666at2"/>
<name>A0A3D9H241_9FLAO</name>
<dbReference type="GO" id="GO:0006352">
    <property type="term" value="P:DNA-templated transcription initiation"/>
    <property type="evidence" value="ECO:0007669"/>
    <property type="project" value="InterPro"/>
</dbReference>
<gene>
    <name evidence="8" type="ORF">DFQ10_105168</name>
</gene>
<dbReference type="EMBL" id="QRDV01000005">
    <property type="protein sequence ID" value="RED43568.1"/>
    <property type="molecule type" value="Genomic_DNA"/>
</dbReference>
<dbReference type="InterPro" id="IPR013249">
    <property type="entry name" value="RNA_pol_sigma70_r4_t2"/>
</dbReference>
<dbReference type="GO" id="GO:0016987">
    <property type="term" value="F:sigma factor activity"/>
    <property type="evidence" value="ECO:0007669"/>
    <property type="project" value="UniProtKB-KW"/>
</dbReference>
<dbReference type="Gene3D" id="1.10.1740.10">
    <property type="match status" value="1"/>
</dbReference>
<dbReference type="InterPro" id="IPR013325">
    <property type="entry name" value="RNA_pol_sigma_r2"/>
</dbReference>
<dbReference type="Proteomes" id="UP000256980">
    <property type="component" value="Unassembled WGS sequence"/>
</dbReference>
<dbReference type="SUPFAM" id="SSF88659">
    <property type="entry name" value="Sigma3 and sigma4 domains of RNA polymerase sigma factors"/>
    <property type="match status" value="1"/>
</dbReference>
<dbReference type="GO" id="GO:0003677">
    <property type="term" value="F:DNA binding"/>
    <property type="evidence" value="ECO:0007669"/>
    <property type="project" value="UniProtKB-KW"/>
</dbReference>
<dbReference type="SUPFAM" id="SSF88946">
    <property type="entry name" value="Sigma2 domain of RNA polymerase sigma factors"/>
    <property type="match status" value="1"/>
</dbReference>
<evidence type="ECO:0000256" key="2">
    <source>
        <dbReference type="ARBA" id="ARBA00023015"/>
    </source>
</evidence>
<dbReference type="InterPro" id="IPR007627">
    <property type="entry name" value="RNA_pol_sigma70_r2"/>
</dbReference>
<evidence type="ECO:0000259" key="7">
    <source>
        <dbReference type="Pfam" id="PF08281"/>
    </source>
</evidence>